<name>A0A6I3L1R2_9NOCA</name>
<keyword evidence="4" id="KW-1185">Reference proteome</keyword>
<feature type="region of interest" description="Disordered" evidence="1">
    <location>
        <begin position="431"/>
        <end position="476"/>
    </location>
</feature>
<feature type="transmembrane region" description="Helical" evidence="2">
    <location>
        <begin position="331"/>
        <end position="354"/>
    </location>
</feature>
<dbReference type="SUPFAM" id="SSF56349">
    <property type="entry name" value="DNA breaking-rejoining enzymes"/>
    <property type="match status" value="1"/>
</dbReference>
<keyword evidence="2" id="KW-0472">Membrane</keyword>
<dbReference type="EMBL" id="WMBB01000013">
    <property type="protein sequence ID" value="MTE16262.1"/>
    <property type="molecule type" value="Genomic_DNA"/>
</dbReference>
<dbReference type="InterPro" id="IPR021235">
    <property type="entry name" value="DUF2637"/>
</dbReference>
<proteinExistence type="predicted"/>
<keyword evidence="2" id="KW-1133">Transmembrane helix</keyword>
<accession>A0A6I3L1R2</accession>
<dbReference type="InterPro" id="IPR011010">
    <property type="entry name" value="DNA_brk_join_enz"/>
</dbReference>
<gene>
    <name evidence="3" type="ORF">GLP40_26270</name>
</gene>
<feature type="transmembrane region" description="Helical" evidence="2">
    <location>
        <begin position="366"/>
        <end position="390"/>
    </location>
</feature>
<sequence>MNDAALVRSPFTTLVLLRCLPQQVSAFYLTQTVTPDGRSKLTIKANVVGLLEVNVLGETAVHVYDRGFDRLSPGVLIGSQQDERAVRQSPCETGAVGAHSDGDVGIFRHLGQMPQGAGHDVRSAERPVEHRHMQHDVQLDRVGLVGDQSLALQSVLDALFDVFAAGELGGCANDRPRVVGRLQQARDALVVVDGQPPGCGFEPDVPLEGAAVQAAIGVVSALVRACTAMGMAVRHDAISQNPVHEVADLPRKRQKPRAADLETLTELRTQPKLWAAGEKVDDVPAHTSGPKPNRCVLDVADVELGTGPRPGEALALRWCDHAVLYAPTKPAIAAAIAIVPPIALLAAVHSVAVLARAHTTARLTHISATALTILIALAAFRLSFTALRALAISAAVPTSESWLFPIIVEGTMTQATISLLAFAHSGLRRHPAPLSLDSPTRGTDAESKPPHRSSDSAHDTERHPSSVHTPDTSDPDVRSWAQMAEVICNGDPAHRRDSRLVANVLIRHFTDGRTPTQIAREINLSRSAISRIIGHATELLPAESRAHIHRKQAIPARPH</sequence>
<evidence type="ECO:0000256" key="1">
    <source>
        <dbReference type="SAM" id="MobiDB-lite"/>
    </source>
</evidence>
<keyword evidence="2" id="KW-0812">Transmembrane</keyword>
<protein>
    <submittedName>
        <fullName evidence="3">DUF2637 domain-containing protein</fullName>
    </submittedName>
</protein>
<dbReference type="AlphaFoldDB" id="A0A6I3L1R2"/>
<dbReference type="Gene3D" id="1.10.10.60">
    <property type="entry name" value="Homeodomain-like"/>
    <property type="match status" value="1"/>
</dbReference>
<dbReference type="Proteomes" id="UP000432464">
    <property type="component" value="Unassembled WGS sequence"/>
</dbReference>
<evidence type="ECO:0000313" key="4">
    <source>
        <dbReference type="Proteomes" id="UP000432464"/>
    </source>
</evidence>
<organism evidence="3 4">
    <name type="scientific">Nocardia aurantiaca</name>
    <dbReference type="NCBI Taxonomy" id="2675850"/>
    <lineage>
        <taxon>Bacteria</taxon>
        <taxon>Bacillati</taxon>
        <taxon>Actinomycetota</taxon>
        <taxon>Actinomycetes</taxon>
        <taxon>Mycobacteriales</taxon>
        <taxon>Nocardiaceae</taxon>
        <taxon>Nocardia</taxon>
    </lineage>
</organism>
<evidence type="ECO:0000313" key="3">
    <source>
        <dbReference type="EMBL" id="MTE16262.1"/>
    </source>
</evidence>
<evidence type="ECO:0000256" key="2">
    <source>
        <dbReference type="SAM" id="Phobius"/>
    </source>
</evidence>
<dbReference type="Pfam" id="PF10935">
    <property type="entry name" value="DUF2637"/>
    <property type="match status" value="1"/>
</dbReference>
<reference evidence="3 4" key="1">
    <citation type="submission" date="2019-11" db="EMBL/GenBank/DDBJ databases">
        <title>Nocardia sp. nov. CT2-14 isolated from soil.</title>
        <authorList>
            <person name="Kanchanasin P."/>
            <person name="Tanasupawat S."/>
            <person name="Yuki M."/>
            <person name="Kudo T."/>
        </authorList>
    </citation>
    <scope>NUCLEOTIDE SEQUENCE [LARGE SCALE GENOMIC DNA]</scope>
    <source>
        <strain evidence="3 4">CT2-14</strain>
    </source>
</reference>
<dbReference type="GO" id="GO:0003677">
    <property type="term" value="F:DNA binding"/>
    <property type="evidence" value="ECO:0007669"/>
    <property type="project" value="InterPro"/>
</dbReference>
<feature type="compositionally biased region" description="Basic and acidic residues" evidence="1">
    <location>
        <begin position="443"/>
        <end position="464"/>
    </location>
</feature>
<comment type="caution">
    <text evidence="3">The sequence shown here is derived from an EMBL/GenBank/DDBJ whole genome shotgun (WGS) entry which is preliminary data.</text>
</comment>